<evidence type="ECO:0000256" key="6">
    <source>
        <dbReference type="SAM" id="Phobius"/>
    </source>
</evidence>
<evidence type="ECO:0000256" key="4">
    <source>
        <dbReference type="ARBA" id="ARBA00022989"/>
    </source>
</evidence>
<feature type="transmembrane region" description="Helical" evidence="6">
    <location>
        <begin position="176"/>
        <end position="196"/>
    </location>
</feature>
<reference evidence="8 9" key="1">
    <citation type="submission" date="2017-06" db="EMBL/GenBank/DDBJ databases">
        <title>Comparative genomic analysis of Ambrosia Fusariam Clade fungi.</title>
        <authorList>
            <person name="Stajich J.E."/>
            <person name="Carrillo J."/>
            <person name="Kijimoto T."/>
            <person name="Eskalen A."/>
            <person name="O'Donnell K."/>
            <person name="Kasson M."/>
        </authorList>
    </citation>
    <scope>NUCLEOTIDE SEQUENCE [LARGE SCALE GENOMIC DNA]</scope>
    <source>
        <strain evidence="8 9">NRRL62584</strain>
    </source>
</reference>
<evidence type="ECO:0000313" key="8">
    <source>
        <dbReference type="EMBL" id="RSL46525.1"/>
    </source>
</evidence>
<keyword evidence="9" id="KW-1185">Reference proteome</keyword>
<keyword evidence="5 6" id="KW-0472">Membrane</keyword>
<dbReference type="PANTHER" id="PTHR45649:SF28">
    <property type="entry name" value="TRANSPORTER, PUTATIVE (EUROFUNG)-RELATED"/>
    <property type="match status" value="1"/>
</dbReference>
<dbReference type="Pfam" id="PF13520">
    <property type="entry name" value="AA_permease_2"/>
    <property type="match status" value="1"/>
</dbReference>
<evidence type="ECO:0000313" key="9">
    <source>
        <dbReference type="Proteomes" id="UP000288168"/>
    </source>
</evidence>
<gene>
    <name evidence="8" type="ORF">CEP54_013800</name>
</gene>
<dbReference type="GO" id="GO:0022857">
    <property type="term" value="F:transmembrane transporter activity"/>
    <property type="evidence" value="ECO:0007669"/>
    <property type="project" value="InterPro"/>
</dbReference>
<dbReference type="STRING" id="1325734.A0A428P0E7"/>
<keyword evidence="7" id="KW-0732">Signal</keyword>
<evidence type="ECO:0000256" key="5">
    <source>
        <dbReference type="ARBA" id="ARBA00023136"/>
    </source>
</evidence>
<comment type="subcellular location">
    <subcellularLocation>
        <location evidence="1">Membrane</location>
        <topology evidence="1">Multi-pass membrane protein</topology>
    </subcellularLocation>
</comment>
<feature type="transmembrane region" description="Helical" evidence="6">
    <location>
        <begin position="38"/>
        <end position="57"/>
    </location>
</feature>
<keyword evidence="2" id="KW-0813">Transport</keyword>
<evidence type="ECO:0000256" key="2">
    <source>
        <dbReference type="ARBA" id="ARBA00022448"/>
    </source>
</evidence>
<feature type="transmembrane region" description="Helical" evidence="6">
    <location>
        <begin position="77"/>
        <end position="98"/>
    </location>
</feature>
<feature type="chain" id="PRO_5019353442" description="Amino acid permease" evidence="7">
    <location>
        <begin position="18"/>
        <end position="312"/>
    </location>
</feature>
<feature type="transmembrane region" description="Helical" evidence="6">
    <location>
        <begin position="277"/>
        <end position="295"/>
    </location>
</feature>
<feature type="transmembrane region" description="Helical" evidence="6">
    <location>
        <begin position="238"/>
        <end position="257"/>
    </location>
</feature>
<feature type="transmembrane region" description="Helical" evidence="6">
    <location>
        <begin position="202"/>
        <end position="226"/>
    </location>
</feature>
<dbReference type="Gene3D" id="1.20.1740.10">
    <property type="entry name" value="Amino acid/polyamine transporter I"/>
    <property type="match status" value="1"/>
</dbReference>
<evidence type="ECO:0000256" key="1">
    <source>
        <dbReference type="ARBA" id="ARBA00004141"/>
    </source>
</evidence>
<keyword evidence="3 6" id="KW-0812">Transmembrane</keyword>
<evidence type="ECO:0000256" key="3">
    <source>
        <dbReference type="ARBA" id="ARBA00022692"/>
    </source>
</evidence>
<protein>
    <recommendedName>
        <fullName evidence="10">Amino acid permease</fullName>
    </recommendedName>
</protein>
<keyword evidence="4 6" id="KW-1133">Transmembrane helix</keyword>
<dbReference type="PANTHER" id="PTHR45649">
    <property type="entry name" value="AMINO-ACID PERMEASE BAT1"/>
    <property type="match status" value="1"/>
</dbReference>
<evidence type="ECO:0000256" key="7">
    <source>
        <dbReference type="SAM" id="SignalP"/>
    </source>
</evidence>
<dbReference type="AlphaFoldDB" id="A0A428P0E7"/>
<accession>A0A428P0E7</accession>
<feature type="signal peptide" evidence="7">
    <location>
        <begin position="1"/>
        <end position="17"/>
    </location>
</feature>
<evidence type="ECO:0008006" key="10">
    <source>
        <dbReference type="Google" id="ProtNLM"/>
    </source>
</evidence>
<dbReference type="InterPro" id="IPR002293">
    <property type="entry name" value="AA/rel_permease1"/>
</dbReference>
<name>A0A428P0E7_9HYPO</name>
<sequence>MTIIVILVALLVKADRGRHDANYAFTNYDKSFSGWGDFTFFIGLLPSAYTFSAVGMISSMAEQTAQPAVKVPRAISLAVPVEFISGLLFILPICFTMPPLEELITATYGQALPTLFRSVIGSDAGAFGLLFLVLVLTMCCSFSITTASSRVTCAFARDNAIPLSRLWYRIDERTGVPVYAFVLVNIIQVLLSHVYLGSPLAFTAFVSVGIMALSVSYAIPVVIGLFHGRREVDSARFTCGHALGTFVNLVAICWIAFEVVLFSMPMVLPVTPSSMNYASVVLVGFATISAAWYFIHARKVYKGPPDSDGIGY</sequence>
<proteinExistence type="predicted"/>
<dbReference type="GO" id="GO:0016020">
    <property type="term" value="C:membrane"/>
    <property type="evidence" value="ECO:0007669"/>
    <property type="project" value="UniProtKB-SubCell"/>
</dbReference>
<comment type="caution">
    <text evidence="8">The sequence shown here is derived from an EMBL/GenBank/DDBJ whole genome shotgun (WGS) entry which is preliminary data.</text>
</comment>
<organism evidence="8 9">
    <name type="scientific">Fusarium duplospermum</name>
    <dbReference type="NCBI Taxonomy" id="1325734"/>
    <lineage>
        <taxon>Eukaryota</taxon>
        <taxon>Fungi</taxon>
        <taxon>Dikarya</taxon>
        <taxon>Ascomycota</taxon>
        <taxon>Pezizomycotina</taxon>
        <taxon>Sordariomycetes</taxon>
        <taxon>Hypocreomycetidae</taxon>
        <taxon>Hypocreales</taxon>
        <taxon>Nectriaceae</taxon>
        <taxon>Fusarium</taxon>
        <taxon>Fusarium solani species complex</taxon>
    </lineage>
</organism>
<dbReference type="EMBL" id="NKCI01000236">
    <property type="protein sequence ID" value="RSL46525.1"/>
    <property type="molecule type" value="Genomic_DNA"/>
</dbReference>
<dbReference type="Proteomes" id="UP000288168">
    <property type="component" value="Unassembled WGS sequence"/>
</dbReference>
<dbReference type="OrthoDB" id="4870403at2759"/>
<feature type="transmembrane region" description="Helical" evidence="6">
    <location>
        <begin position="118"/>
        <end position="140"/>
    </location>
</feature>